<feature type="domain" description="PIH1D1/2/3 CS-like" evidence="2">
    <location>
        <begin position="211"/>
        <end position="278"/>
    </location>
</feature>
<comment type="caution">
    <text evidence="3">The sequence shown here is derived from an EMBL/GenBank/DDBJ whole genome shotgun (WGS) entry which is preliminary data.</text>
</comment>
<dbReference type="Proteomes" id="UP000722791">
    <property type="component" value="Unassembled WGS sequence"/>
</dbReference>
<dbReference type="InterPro" id="IPR041442">
    <property type="entry name" value="PIH1D1/2/3_CS-like"/>
</dbReference>
<comment type="similarity">
    <text evidence="1">Belongs to the PIH1 family.</text>
</comment>
<dbReference type="Pfam" id="PF18201">
    <property type="entry name" value="PIH1_CS"/>
    <property type="match status" value="1"/>
</dbReference>
<sequence>MSILVSKRETLSQAPGMGPILADAGARLQFPGSIIPRHSRPHLMELDPSSPAVVMANLRTAITSLLGKCEPCSDANDAQAKFAHLTPDTLAPGNVEGIIQQRDQLQITASCAQRGPAEIASGDSRGRTGHPPLQQHAAALAMSANILYDINDEDAGVGNQAAGRAASRAIAATPPTTSAVAAAGGPGPSANPKGIQTPEYVLQEVPGGPTRHSQLEILILLPSVSSPEEVHVWLSSEGELQVAVPAKYHLKLELPYPVLDDTSYAKWSKAKKRLTLMLTKKG</sequence>
<reference evidence="3" key="1">
    <citation type="journal article" date="2021" name="Proc. Natl. Acad. Sci. U.S.A.">
        <title>Three genomes in the algal genus Volvox reveal the fate of a haploid sex-determining region after a transition to homothallism.</title>
        <authorList>
            <person name="Yamamoto K."/>
            <person name="Hamaji T."/>
            <person name="Kawai-Toyooka H."/>
            <person name="Matsuzaki R."/>
            <person name="Takahashi F."/>
            <person name="Nishimura Y."/>
            <person name="Kawachi M."/>
            <person name="Noguchi H."/>
            <person name="Minakuchi Y."/>
            <person name="Umen J.G."/>
            <person name="Toyoda A."/>
            <person name="Nozaki H."/>
        </authorList>
    </citation>
    <scope>NUCLEOTIDE SEQUENCE</scope>
    <source>
        <strain evidence="3">NIES-3785</strain>
    </source>
</reference>
<evidence type="ECO:0000313" key="4">
    <source>
        <dbReference type="Proteomes" id="UP000722791"/>
    </source>
</evidence>
<dbReference type="EMBL" id="BNCQ01000043">
    <property type="protein sequence ID" value="GIM12477.1"/>
    <property type="molecule type" value="Genomic_DNA"/>
</dbReference>
<name>A0A8J4GS32_9CHLO</name>
<evidence type="ECO:0000313" key="3">
    <source>
        <dbReference type="EMBL" id="GIM12477.1"/>
    </source>
</evidence>
<evidence type="ECO:0000256" key="1">
    <source>
        <dbReference type="ARBA" id="ARBA00008511"/>
    </source>
</evidence>
<accession>A0A8J4GS32</accession>
<organism evidence="3 4">
    <name type="scientific">Volvox reticuliferus</name>
    <dbReference type="NCBI Taxonomy" id="1737510"/>
    <lineage>
        <taxon>Eukaryota</taxon>
        <taxon>Viridiplantae</taxon>
        <taxon>Chlorophyta</taxon>
        <taxon>core chlorophytes</taxon>
        <taxon>Chlorophyceae</taxon>
        <taxon>CS clade</taxon>
        <taxon>Chlamydomonadales</taxon>
        <taxon>Volvocaceae</taxon>
        <taxon>Volvox</taxon>
    </lineage>
</organism>
<protein>
    <recommendedName>
        <fullName evidence="2">PIH1D1/2/3 CS-like domain-containing protein</fullName>
    </recommendedName>
</protein>
<evidence type="ECO:0000259" key="2">
    <source>
        <dbReference type="Pfam" id="PF18201"/>
    </source>
</evidence>
<gene>
    <name evidence="3" type="ORF">Vretimale_15807</name>
</gene>
<dbReference type="AlphaFoldDB" id="A0A8J4GS32"/>
<proteinExistence type="inferred from homology"/>